<dbReference type="GO" id="GO:0000725">
    <property type="term" value="P:recombinational repair"/>
    <property type="evidence" value="ECO:0007669"/>
    <property type="project" value="TreeGrafter"/>
</dbReference>
<dbReference type="GO" id="GO:0043138">
    <property type="term" value="F:3'-5' DNA helicase activity"/>
    <property type="evidence" value="ECO:0007669"/>
    <property type="project" value="UniProtKB-EC"/>
</dbReference>
<gene>
    <name evidence="16" type="ORF">EDD74_13317</name>
    <name evidence="15" type="ORF">FAEUMB_30250</name>
</gene>
<dbReference type="GO" id="GO:0005524">
    <property type="term" value="F:ATP binding"/>
    <property type="evidence" value="ECO:0007669"/>
    <property type="project" value="UniProtKB-UniRule"/>
</dbReference>
<dbReference type="Proteomes" id="UP000702954">
    <property type="component" value="Unassembled WGS sequence"/>
</dbReference>
<evidence type="ECO:0000313" key="15">
    <source>
        <dbReference type="EMBL" id="GBU06484.1"/>
    </source>
</evidence>
<evidence type="ECO:0000256" key="2">
    <source>
        <dbReference type="ARBA" id="ARBA00022741"/>
    </source>
</evidence>
<dbReference type="PANTHER" id="PTHR11070">
    <property type="entry name" value="UVRD / RECB / PCRA DNA HELICASE FAMILY MEMBER"/>
    <property type="match status" value="1"/>
</dbReference>
<evidence type="ECO:0000256" key="5">
    <source>
        <dbReference type="ARBA" id="ARBA00022840"/>
    </source>
</evidence>
<keyword evidence="4 11" id="KW-0347">Helicase</keyword>
<keyword evidence="7" id="KW-0413">Isomerase</keyword>
<evidence type="ECO:0000313" key="16">
    <source>
        <dbReference type="EMBL" id="TCS62249.1"/>
    </source>
</evidence>
<dbReference type="SUPFAM" id="SSF52540">
    <property type="entry name" value="P-loop containing nucleoside triphosphate hydrolases"/>
    <property type="match status" value="1"/>
</dbReference>
<evidence type="ECO:0000256" key="3">
    <source>
        <dbReference type="ARBA" id="ARBA00022801"/>
    </source>
</evidence>
<dbReference type="GO" id="GO:0033202">
    <property type="term" value="C:DNA helicase complex"/>
    <property type="evidence" value="ECO:0007669"/>
    <property type="project" value="TreeGrafter"/>
</dbReference>
<keyword evidence="6" id="KW-0238">DNA-binding</keyword>
<dbReference type="Gene3D" id="1.10.10.160">
    <property type="match status" value="1"/>
</dbReference>
<name>A0A4R3J8H5_9FIRM</name>
<dbReference type="PROSITE" id="PS51198">
    <property type="entry name" value="UVRD_HELICASE_ATP_BIND"/>
    <property type="match status" value="1"/>
</dbReference>
<evidence type="ECO:0000256" key="10">
    <source>
        <dbReference type="ARBA" id="ARBA00048988"/>
    </source>
</evidence>
<dbReference type="Pfam" id="PF00580">
    <property type="entry name" value="UvrD-helicase"/>
    <property type="match status" value="1"/>
</dbReference>
<proteinExistence type="inferred from homology"/>
<protein>
    <recommendedName>
        <fullName evidence="9">DNA 3'-5' helicase</fullName>
        <ecNumber evidence="9">5.6.2.4</ecNumber>
    </recommendedName>
</protein>
<dbReference type="EC" id="5.6.2.4" evidence="9"/>
<dbReference type="InterPro" id="IPR014016">
    <property type="entry name" value="UvrD-like_ATP-bd"/>
</dbReference>
<dbReference type="EMBL" id="SLZV01000033">
    <property type="protein sequence ID" value="TCS62249.1"/>
    <property type="molecule type" value="Genomic_DNA"/>
</dbReference>
<dbReference type="InterPro" id="IPR014017">
    <property type="entry name" value="DNA_helicase_UvrD-like_C"/>
</dbReference>
<evidence type="ECO:0000259" key="13">
    <source>
        <dbReference type="PROSITE" id="PS51198"/>
    </source>
</evidence>
<comment type="caution">
    <text evidence="16">The sequence shown here is derived from an EMBL/GenBank/DDBJ whole genome shotgun (WGS) entry which is preliminary data.</text>
</comment>
<dbReference type="PANTHER" id="PTHR11070:SF2">
    <property type="entry name" value="ATP-DEPENDENT DNA HELICASE SRS2"/>
    <property type="match status" value="1"/>
</dbReference>
<evidence type="ECO:0000313" key="17">
    <source>
        <dbReference type="Proteomes" id="UP000294613"/>
    </source>
</evidence>
<comment type="catalytic activity">
    <reaction evidence="10">
        <text>ATP + H2O = ADP + phosphate + H(+)</text>
        <dbReference type="Rhea" id="RHEA:13065"/>
        <dbReference type="ChEBI" id="CHEBI:15377"/>
        <dbReference type="ChEBI" id="CHEBI:15378"/>
        <dbReference type="ChEBI" id="CHEBI:30616"/>
        <dbReference type="ChEBI" id="CHEBI:43474"/>
        <dbReference type="ChEBI" id="CHEBI:456216"/>
        <dbReference type="EC" id="5.6.2.4"/>
    </reaction>
</comment>
<dbReference type="CDD" id="cd17932">
    <property type="entry name" value="DEXQc_UvrD"/>
    <property type="match status" value="1"/>
</dbReference>
<feature type="coiled-coil region" evidence="12">
    <location>
        <begin position="470"/>
        <end position="501"/>
    </location>
</feature>
<keyword evidence="18" id="KW-1185">Reference proteome</keyword>
<dbReference type="PROSITE" id="PS51217">
    <property type="entry name" value="UVRD_HELICASE_CTER"/>
    <property type="match status" value="1"/>
</dbReference>
<dbReference type="InterPro" id="IPR000212">
    <property type="entry name" value="DNA_helicase_UvrD/REP"/>
</dbReference>
<evidence type="ECO:0000256" key="12">
    <source>
        <dbReference type="SAM" id="Coils"/>
    </source>
</evidence>
<reference evidence="16 17" key="2">
    <citation type="submission" date="2019-03" db="EMBL/GenBank/DDBJ databases">
        <title>Genomic Encyclopedia of Type Strains, Phase IV (KMG-IV): sequencing the most valuable type-strain genomes for metagenomic binning, comparative biology and taxonomic classification.</title>
        <authorList>
            <person name="Goeker M."/>
        </authorList>
    </citation>
    <scope>NUCLEOTIDE SEQUENCE [LARGE SCALE GENOMIC DNA]</scope>
    <source>
        <strain evidence="16 17">DSM 103426</strain>
    </source>
</reference>
<evidence type="ECO:0000256" key="6">
    <source>
        <dbReference type="ARBA" id="ARBA00023125"/>
    </source>
</evidence>
<dbReference type="Gene3D" id="3.40.50.300">
    <property type="entry name" value="P-loop containing nucleotide triphosphate hydrolases"/>
    <property type="match status" value="2"/>
</dbReference>
<evidence type="ECO:0000259" key="14">
    <source>
        <dbReference type="PROSITE" id="PS51217"/>
    </source>
</evidence>
<feature type="domain" description="UvrD-like helicase ATP-binding" evidence="13">
    <location>
        <begin position="1"/>
        <end position="276"/>
    </location>
</feature>
<organism evidence="16 17">
    <name type="scientific">Faecalimonas umbilicata</name>
    <dbReference type="NCBI Taxonomy" id="1912855"/>
    <lineage>
        <taxon>Bacteria</taxon>
        <taxon>Bacillati</taxon>
        <taxon>Bacillota</taxon>
        <taxon>Clostridia</taxon>
        <taxon>Lachnospirales</taxon>
        <taxon>Lachnospiraceae</taxon>
        <taxon>Faecalimonas</taxon>
    </lineage>
</organism>
<dbReference type="Gene3D" id="1.10.486.10">
    <property type="entry name" value="PCRA, domain 4"/>
    <property type="match status" value="1"/>
</dbReference>
<sequence>MGFNEAQTKAICHKNGPAMVLAGPGSGKTLVITRRVEYLIKKYGVRPEQILVITFTKAAAKEMRERFARITKEDRFPVTFGTFHGIYYGILKWAYRMNASNIFSEEEKMMLLREVIAGMELEIEDEKEFLQGIASEIGQIKNNRLSLEEYESSNCSDQMFCQIYEEYERRRKLLKKIDFDDMLVLCYELFQKRPDILQMWQKKFQYILIDEFQDINQVQYDVIRMLALPENNLFIVGDDDQSIYRFRGARPEIMLGFSKDYPNAKSIILDVNYRSTKAVVSAARRVIERNKNRYQKEIITVNEQGDNVHIQEVRHPVEESHYVREQIAKAVAAGTEPSQIAVLYRTNTEPRALVETFMEYHIPFQMKEHLPNLYEHFIGRDFQSYMRMALGGRDRGDFLMIMNRPNRYIGRDSVDRGEISFENLRKYYMEKDWMVDRIDQLEVDLKVISRMTPYAAIQYIRKSVGYDLFLNEYAIKRKMKLEDLQELIREMEERAKEFKTIEEWFDHIEKYTEELRMQAVTRTENRNAVSLMTFHAAKGLEYDTVFIIGANEDVTPYKKAELPEEMEEERRMFYVAMTRAKKHLTISYVREKNGKAMEQSRFLGELFQNRPTR</sequence>
<dbReference type="RefSeq" id="WP_116442350.1">
    <property type="nucleotide sequence ID" value="NZ_BHEO01000008.1"/>
</dbReference>
<evidence type="ECO:0000256" key="1">
    <source>
        <dbReference type="ARBA" id="ARBA00009922"/>
    </source>
</evidence>
<comment type="catalytic activity">
    <reaction evidence="8">
        <text>Couples ATP hydrolysis with the unwinding of duplex DNA by translocating in the 3'-5' direction.</text>
        <dbReference type="EC" id="5.6.2.4"/>
    </reaction>
</comment>
<evidence type="ECO:0000256" key="7">
    <source>
        <dbReference type="ARBA" id="ARBA00023235"/>
    </source>
</evidence>
<dbReference type="GO" id="GO:0003677">
    <property type="term" value="F:DNA binding"/>
    <property type="evidence" value="ECO:0007669"/>
    <property type="project" value="UniProtKB-KW"/>
</dbReference>
<dbReference type="GO" id="GO:0005829">
    <property type="term" value="C:cytosol"/>
    <property type="evidence" value="ECO:0007669"/>
    <property type="project" value="TreeGrafter"/>
</dbReference>
<evidence type="ECO:0000256" key="9">
    <source>
        <dbReference type="ARBA" id="ARBA00034808"/>
    </source>
</evidence>
<accession>A0A4R3J8H5</accession>
<reference evidence="15 18" key="1">
    <citation type="journal article" date="2018" name="Int. J. Syst. Evol. Microbiol.">
        <title>Draft Genome Sequence of Faecalimonas umbilicata JCM 30896T, an Acetate-Producing Bacterium Isolated from Human Feces.</title>
        <authorList>
            <person name="Sakamoto M."/>
            <person name="Ikeyama N."/>
            <person name="Yuki M."/>
            <person name="Ohkuma M."/>
        </authorList>
    </citation>
    <scope>NUCLEOTIDE SEQUENCE [LARGE SCALE GENOMIC DNA]</scope>
    <source>
        <strain evidence="15 18">EGH7</strain>
    </source>
</reference>
<keyword evidence="3 11" id="KW-0378">Hydrolase</keyword>
<feature type="binding site" evidence="11">
    <location>
        <begin position="22"/>
        <end position="29"/>
    </location>
    <ligand>
        <name>ATP</name>
        <dbReference type="ChEBI" id="CHEBI:30616"/>
    </ligand>
</feature>
<keyword evidence="12" id="KW-0175">Coiled coil</keyword>
<dbReference type="AlphaFoldDB" id="A0A4R3J8H5"/>
<dbReference type="EMBL" id="BHEO01000008">
    <property type="protein sequence ID" value="GBU06484.1"/>
    <property type="molecule type" value="Genomic_DNA"/>
</dbReference>
<dbReference type="Pfam" id="PF13361">
    <property type="entry name" value="UvrD_C"/>
    <property type="match status" value="1"/>
</dbReference>
<dbReference type="Proteomes" id="UP000294613">
    <property type="component" value="Unassembled WGS sequence"/>
</dbReference>
<evidence type="ECO:0000256" key="4">
    <source>
        <dbReference type="ARBA" id="ARBA00022806"/>
    </source>
</evidence>
<dbReference type="InterPro" id="IPR013986">
    <property type="entry name" value="DExx_box_DNA_helicase_dom_sf"/>
</dbReference>
<keyword evidence="5 11" id="KW-0067">ATP-binding</keyword>
<comment type="similarity">
    <text evidence="1">Belongs to the helicase family. UvrD subfamily.</text>
</comment>
<dbReference type="InterPro" id="IPR027417">
    <property type="entry name" value="P-loop_NTPase"/>
</dbReference>
<dbReference type="GO" id="GO:0016787">
    <property type="term" value="F:hydrolase activity"/>
    <property type="evidence" value="ECO:0007669"/>
    <property type="project" value="UniProtKB-UniRule"/>
</dbReference>
<evidence type="ECO:0000313" key="18">
    <source>
        <dbReference type="Proteomes" id="UP000702954"/>
    </source>
</evidence>
<evidence type="ECO:0000256" key="11">
    <source>
        <dbReference type="PROSITE-ProRule" id="PRU00560"/>
    </source>
</evidence>
<feature type="domain" description="UvrD-like helicase C-terminal" evidence="14">
    <location>
        <begin position="277"/>
        <end position="539"/>
    </location>
</feature>
<keyword evidence="2 11" id="KW-0547">Nucleotide-binding</keyword>
<evidence type="ECO:0000256" key="8">
    <source>
        <dbReference type="ARBA" id="ARBA00034617"/>
    </source>
</evidence>